<dbReference type="Gene3D" id="2.60.120.10">
    <property type="entry name" value="Jelly Rolls"/>
    <property type="match status" value="1"/>
</dbReference>
<dbReference type="InterPro" id="IPR029063">
    <property type="entry name" value="SAM-dependent_MTases_sf"/>
</dbReference>
<dbReference type="Pfam" id="PF03848">
    <property type="entry name" value="TehB"/>
    <property type="match status" value="1"/>
</dbReference>
<name>A0A380K5N6_9STRE</name>
<dbReference type="GO" id="GO:0005737">
    <property type="term" value="C:cytoplasm"/>
    <property type="evidence" value="ECO:0007669"/>
    <property type="project" value="InterPro"/>
</dbReference>
<dbReference type="GO" id="GO:0008757">
    <property type="term" value="F:S-adenosylmethionine-dependent methyltransferase activity"/>
    <property type="evidence" value="ECO:0007669"/>
    <property type="project" value="InterPro"/>
</dbReference>
<accession>A0A380K5N6</accession>
<dbReference type="InterPro" id="IPR015392">
    <property type="entry name" value="TehB/YeaR-like_dom"/>
</dbReference>
<keyword evidence="3" id="KW-0808">Transferase</keyword>
<dbReference type="GO" id="GO:0046690">
    <property type="term" value="P:response to tellurium ion"/>
    <property type="evidence" value="ECO:0007669"/>
    <property type="project" value="InterPro"/>
</dbReference>
<feature type="domain" description="TehB/YeaR-like" evidence="2">
    <location>
        <begin position="11"/>
        <end position="91"/>
    </location>
</feature>
<dbReference type="AlphaFoldDB" id="A0A380K5N6"/>
<dbReference type="NCBIfam" id="TIGR00477">
    <property type="entry name" value="tehB"/>
    <property type="match status" value="1"/>
</dbReference>
<organism evidence="3 4">
    <name type="scientific">Streptococcus hyointestinalis</name>
    <dbReference type="NCBI Taxonomy" id="1337"/>
    <lineage>
        <taxon>Bacteria</taxon>
        <taxon>Bacillati</taxon>
        <taxon>Bacillota</taxon>
        <taxon>Bacilli</taxon>
        <taxon>Lactobacillales</taxon>
        <taxon>Streptococcaceae</taxon>
        <taxon>Streptococcus</taxon>
    </lineage>
</organism>
<dbReference type="InterPro" id="IPR015985">
    <property type="entry name" value="TehB-like_dom"/>
</dbReference>
<evidence type="ECO:0000313" key="3">
    <source>
        <dbReference type="EMBL" id="SUN60415.1"/>
    </source>
</evidence>
<gene>
    <name evidence="3" type="primary">tehB</name>
    <name evidence="3" type="ORF">NCTC12224_00864</name>
</gene>
<dbReference type="PANTHER" id="PTHR43861">
    <property type="entry name" value="TRANS-ACONITATE 2-METHYLTRANSFERASE-RELATED"/>
    <property type="match status" value="1"/>
</dbReference>
<dbReference type="InterPro" id="IPR014431">
    <property type="entry name" value="Tellurite-R_TehB-2"/>
</dbReference>
<dbReference type="Proteomes" id="UP000254924">
    <property type="component" value="Unassembled WGS sequence"/>
</dbReference>
<dbReference type="GO" id="GO:0032259">
    <property type="term" value="P:methylation"/>
    <property type="evidence" value="ECO:0007669"/>
    <property type="project" value="UniProtKB-KW"/>
</dbReference>
<feature type="domain" description="Tellurite resistance methyltransferase TehB-like" evidence="1">
    <location>
        <begin position="93"/>
        <end position="285"/>
    </location>
</feature>
<dbReference type="EMBL" id="UHFN01000007">
    <property type="protein sequence ID" value="SUN60415.1"/>
    <property type="molecule type" value="Genomic_DNA"/>
</dbReference>
<dbReference type="NCBIfam" id="NF008992">
    <property type="entry name" value="PRK12335.1"/>
    <property type="match status" value="1"/>
</dbReference>
<evidence type="ECO:0000259" key="2">
    <source>
        <dbReference type="Pfam" id="PF09313"/>
    </source>
</evidence>
<dbReference type="SUPFAM" id="SSF51197">
    <property type="entry name" value="Clavaminate synthase-like"/>
    <property type="match status" value="1"/>
</dbReference>
<dbReference type="InterPro" id="IPR004537">
    <property type="entry name" value="Tellurite-R_MeTrfase_TehB"/>
</dbReference>
<dbReference type="NCBIfam" id="NF008405">
    <property type="entry name" value="PRK11207.1"/>
    <property type="match status" value="1"/>
</dbReference>
<sequence length="290" mass="33347">MIDTKDLIAYKQLPVWSADNIPDLFLDMHNTKVGTWGKLTILEGMLDYFELDEEGEVVHEARFDSASSIPFVEPQVWHRIKPASSNLRFYLTFYCQKEDYFAKKYHLTKTHSEVIFSAPYLKEHSRVLDLGCGQGRNALYLTLLGHDVTAVDKNAESLAFLEDIASREDLSLTTKACDIATADISGTYDFIVSTVVLMFLDAERIPDIIHNMQEHTTVGGYNLIVCAMDTKDYPCPMPFPFTFKEGELKDYYKDWELLKYNENVGELHRLDENGNRIQLRFDTMLARKVN</sequence>
<keyword evidence="4" id="KW-1185">Reference proteome</keyword>
<dbReference type="InterPro" id="IPR014710">
    <property type="entry name" value="RmlC-like_jellyroll"/>
</dbReference>
<dbReference type="SUPFAM" id="SSF53335">
    <property type="entry name" value="S-adenosyl-L-methionine-dependent methyltransferases"/>
    <property type="match status" value="1"/>
</dbReference>
<dbReference type="EC" id="2.1.1.-" evidence="3"/>
<reference evidence="3 4" key="1">
    <citation type="submission" date="2018-06" db="EMBL/GenBank/DDBJ databases">
        <authorList>
            <consortium name="Pathogen Informatics"/>
            <person name="Doyle S."/>
        </authorList>
    </citation>
    <scope>NUCLEOTIDE SEQUENCE [LARGE SCALE GENOMIC DNA]</scope>
    <source>
        <strain evidence="3 4">NCTC12224</strain>
    </source>
</reference>
<dbReference type="Pfam" id="PF09313">
    <property type="entry name" value="TehB-like"/>
    <property type="match status" value="1"/>
</dbReference>
<dbReference type="OrthoDB" id="9804312at2"/>
<dbReference type="CDD" id="cd02440">
    <property type="entry name" value="AdoMet_MTases"/>
    <property type="match status" value="1"/>
</dbReference>
<dbReference type="PIRSF" id="PIRSF005215">
    <property type="entry name" value="TehB"/>
    <property type="match status" value="1"/>
</dbReference>
<keyword evidence="3" id="KW-0489">Methyltransferase</keyword>
<evidence type="ECO:0000313" key="4">
    <source>
        <dbReference type="Proteomes" id="UP000254924"/>
    </source>
</evidence>
<protein>
    <submittedName>
        <fullName evidence="3">Tellurite resistance protein TehB</fullName>
        <ecNumber evidence="3">2.1.1.-</ecNumber>
    </submittedName>
</protein>
<dbReference type="Gene3D" id="3.40.50.150">
    <property type="entry name" value="Vaccinia Virus protein VP39"/>
    <property type="match status" value="1"/>
</dbReference>
<proteinExistence type="predicted"/>
<evidence type="ECO:0000259" key="1">
    <source>
        <dbReference type="Pfam" id="PF03848"/>
    </source>
</evidence>